<organism evidence="2 3">
    <name type="scientific">Balaenoptera physalus</name>
    <name type="common">Fin whale</name>
    <name type="synonym">Balaena physalus</name>
    <dbReference type="NCBI Taxonomy" id="9770"/>
    <lineage>
        <taxon>Eukaryota</taxon>
        <taxon>Metazoa</taxon>
        <taxon>Chordata</taxon>
        <taxon>Craniata</taxon>
        <taxon>Vertebrata</taxon>
        <taxon>Euteleostomi</taxon>
        <taxon>Mammalia</taxon>
        <taxon>Eutheria</taxon>
        <taxon>Laurasiatheria</taxon>
        <taxon>Artiodactyla</taxon>
        <taxon>Whippomorpha</taxon>
        <taxon>Cetacea</taxon>
        <taxon>Mysticeti</taxon>
        <taxon>Balaenopteridae</taxon>
        <taxon>Balaenoptera</taxon>
    </lineage>
</organism>
<gene>
    <name evidence="2" type="ORF">E2I00_003344</name>
</gene>
<reference evidence="2 3" key="1">
    <citation type="journal article" date="2019" name="PLoS ONE">
        <title>Genomic analyses reveal an absence of contemporary introgressive admixture between fin whales and blue whales, despite known hybrids.</title>
        <authorList>
            <person name="Westbury M.V."/>
            <person name="Petersen B."/>
            <person name="Lorenzen E.D."/>
        </authorList>
    </citation>
    <scope>NUCLEOTIDE SEQUENCE [LARGE SCALE GENOMIC DNA]</scope>
    <source>
        <strain evidence="2">FinWhale-01</strain>
    </source>
</reference>
<keyword evidence="3" id="KW-1185">Reference proteome</keyword>
<dbReference type="Proteomes" id="UP000437017">
    <property type="component" value="Unassembled WGS sequence"/>
</dbReference>
<evidence type="ECO:0000256" key="1">
    <source>
        <dbReference type="SAM" id="MobiDB-lite"/>
    </source>
</evidence>
<name>A0A643BSF6_BALPH</name>
<evidence type="ECO:0000313" key="3">
    <source>
        <dbReference type="Proteomes" id="UP000437017"/>
    </source>
</evidence>
<dbReference type="EMBL" id="SGJD01004985">
    <property type="protein sequence ID" value="KAB0390901.1"/>
    <property type="molecule type" value="Genomic_DNA"/>
</dbReference>
<dbReference type="AlphaFoldDB" id="A0A643BSF6"/>
<accession>A0A643BSF6</accession>
<feature type="compositionally biased region" description="Polar residues" evidence="1">
    <location>
        <begin position="144"/>
        <end position="153"/>
    </location>
</feature>
<evidence type="ECO:0000313" key="2">
    <source>
        <dbReference type="EMBL" id="KAB0390901.1"/>
    </source>
</evidence>
<dbReference type="OrthoDB" id="252722at2759"/>
<feature type="region of interest" description="Disordered" evidence="1">
    <location>
        <begin position="1"/>
        <end position="41"/>
    </location>
</feature>
<protein>
    <submittedName>
        <fullName evidence="2">Uncharacterized protein</fullName>
    </submittedName>
</protein>
<comment type="caution">
    <text evidence="2">The sequence shown here is derived from an EMBL/GenBank/DDBJ whole genome shotgun (WGS) entry which is preliminary data.</text>
</comment>
<feature type="non-terminal residue" evidence="2">
    <location>
        <position position="171"/>
    </location>
</feature>
<feature type="non-terminal residue" evidence="2">
    <location>
        <position position="1"/>
    </location>
</feature>
<sequence length="171" mass="18101">AGWVRAWDGTRGPQRETRQLPQGPRLCPEPGVHQPTGHHPPSRVCRGLGSWAPVLRGGLLVLRPQPCRTSMGSLGWVGCSPAACLPQDAAARGSPGLRRGHSRWDPARRLPQMLLLGLQRPLLGPPGQPRGLSSGRSAARLPRTSGTPAQNSLAAECPGCHSACSPRGHNL</sequence>
<feature type="region of interest" description="Disordered" evidence="1">
    <location>
        <begin position="121"/>
        <end position="156"/>
    </location>
</feature>
<proteinExistence type="predicted"/>